<dbReference type="EMBL" id="WNYA01000006">
    <property type="protein sequence ID" value="KAG8566222.1"/>
    <property type="molecule type" value="Genomic_DNA"/>
</dbReference>
<accession>A0AAV7B1S5</accession>
<evidence type="ECO:0000313" key="1">
    <source>
        <dbReference type="EMBL" id="KAG8566222.1"/>
    </source>
</evidence>
<gene>
    <name evidence="1" type="ORF">GDO81_013144</name>
</gene>
<organism evidence="1 2">
    <name type="scientific">Engystomops pustulosus</name>
    <name type="common">Tungara frog</name>
    <name type="synonym">Physalaemus pustulosus</name>
    <dbReference type="NCBI Taxonomy" id="76066"/>
    <lineage>
        <taxon>Eukaryota</taxon>
        <taxon>Metazoa</taxon>
        <taxon>Chordata</taxon>
        <taxon>Craniata</taxon>
        <taxon>Vertebrata</taxon>
        <taxon>Euteleostomi</taxon>
        <taxon>Amphibia</taxon>
        <taxon>Batrachia</taxon>
        <taxon>Anura</taxon>
        <taxon>Neobatrachia</taxon>
        <taxon>Hyloidea</taxon>
        <taxon>Leptodactylidae</taxon>
        <taxon>Leiuperinae</taxon>
        <taxon>Engystomops</taxon>
    </lineage>
</organism>
<sequence length="139" mass="15426">MRSLQGLKVIVSRVSVKRIWCVVAAEGYDTRTPCGGADLCAAVKLLRRSPSPLLALSTAPSTPVIATKHPFKVDLKAGKLYPWCSCGHSKKQIMECRGVAMGFRGLEMAYTDVYWAFLRWFTQEGSPRAFPSALHPNRR</sequence>
<dbReference type="AlphaFoldDB" id="A0AAV7B1S5"/>
<comment type="caution">
    <text evidence="1">The sequence shown here is derived from an EMBL/GenBank/DDBJ whole genome shotgun (WGS) entry which is preliminary data.</text>
</comment>
<dbReference type="Proteomes" id="UP000824782">
    <property type="component" value="Unassembled WGS sequence"/>
</dbReference>
<proteinExistence type="predicted"/>
<protein>
    <recommendedName>
        <fullName evidence="3">SWIM-type domain-containing protein</fullName>
    </recommendedName>
</protein>
<evidence type="ECO:0008006" key="3">
    <source>
        <dbReference type="Google" id="ProtNLM"/>
    </source>
</evidence>
<evidence type="ECO:0000313" key="2">
    <source>
        <dbReference type="Proteomes" id="UP000824782"/>
    </source>
</evidence>
<reference evidence="1" key="1">
    <citation type="thesis" date="2020" institute="ProQuest LLC" country="789 East Eisenhower Parkway, Ann Arbor, MI, USA">
        <title>Comparative Genomics and Chromosome Evolution.</title>
        <authorList>
            <person name="Mudd A.B."/>
        </authorList>
    </citation>
    <scope>NUCLEOTIDE SEQUENCE</scope>
    <source>
        <strain evidence="1">237g6f4</strain>
        <tissue evidence="1">Blood</tissue>
    </source>
</reference>
<keyword evidence="2" id="KW-1185">Reference proteome</keyword>
<name>A0AAV7B1S5_ENGPU</name>